<dbReference type="Proteomes" id="UP000594464">
    <property type="component" value="Chromosome"/>
</dbReference>
<evidence type="ECO:0000256" key="5">
    <source>
        <dbReference type="SAM" id="Phobius"/>
    </source>
</evidence>
<proteinExistence type="predicted"/>
<keyword evidence="4 5" id="KW-0472">Membrane</keyword>
<dbReference type="KEGG" id="nva:G3M78_02800"/>
<dbReference type="EMBL" id="CP048620">
    <property type="protein sequence ID" value="QPJ64380.1"/>
    <property type="molecule type" value="Genomic_DNA"/>
</dbReference>
<evidence type="ECO:0000256" key="2">
    <source>
        <dbReference type="ARBA" id="ARBA00022692"/>
    </source>
</evidence>
<comment type="subcellular location">
    <subcellularLocation>
        <location evidence="1">Endomembrane system</location>
        <topology evidence="1">Multi-pass membrane protein</topology>
    </subcellularLocation>
</comment>
<sequence>MKLSRSLIFAFFLFPFNVMGVIPGILLWLSQKGRVLEFFDMHFSPFRTAAALLLIGLGVYLCWKTVSLFTTHGDGTPAPFDPPKKLVALGIYRHTRNPMMLGVWYVLLGEAALFGSTPIFLWGLLFILGCLVLIPFWEEPDLEKRFGASYLTYKNNVPRWLPRIKAWDGRSAS</sequence>
<dbReference type="AlphaFoldDB" id="A0A7T0G2I5"/>
<keyword evidence="2 5" id="KW-0812">Transmembrane</keyword>
<protein>
    <submittedName>
        <fullName evidence="6">Isoprenylcysteine carboxylmethyltransferase family protein</fullName>
    </submittedName>
</protein>
<evidence type="ECO:0000256" key="1">
    <source>
        <dbReference type="ARBA" id="ARBA00004127"/>
    </source>
</evidence>
<keyword evidence="6" id="KW-0808">Transferase</keyword>
<gene>
    <name evidence="6" type="ORF">G3M78_02800</name>
</gene>
<accession>A0A7T0G2I5</accession>
<evidence type="ECO:0000256" key="4">
    <source>
        <dbReference type="ARBA" id="ARBA00023136"/>
    </source>
</evidence>
<name>A0A7T0G2I5_9BACT</name>
<evidence type="ECO:0000313" key="6">
    <source>
        <dbReference type="EMBL" id="QPJ64380.1"/>
    </source>
</evidence>
<feature type="transmembrane region" description="Helical" evidence="5">
    <location>
        <begin position="7"/>
        <end position="29"/>
    </location>
</feature>
<dbReference type="Pfam" id="PF04191">
    <property type="entry name" value="PEMT"/>
    <property type="match status" value="1"/>
</dbReference>
<organism evidence="6 7">
    <name type="scientific">Candidatus Nitrohelix vancouverensis</name>
    <dbReference type="NCBI Taxonomy" id="2705534"/>
    <lineage>
        <taxon>Bacteria</taxon>
        <taxon>Pseudomonadati</taxon>
        <taxon>Nitrospinota/Tectimicrobiota group</taxon>
        <taxon>Nitrospinota</taxon>
        <taxon>Nitrospinia</taxon>
        <taxon>Nitrospinales</taxon>
        <taxon>Nitrospinaceae</taxon>
        <taxon>Candidatus Nitrohelix</taxon>
    </lineage>
</organism>
<keyword evidence="6" id="KW-0489">Methyltransferase</keyword>
<dbReference type="GO" id="GO:0032259">
    <property type="term" value="P:methylation"/>
    <property type="evidence" value="ECO:0007669"/>
    <property type="project" value="UniProtKB-KW"/>
</dbReference>
<evidence type="ECO:0000256" key="3">
    <source>
        <dbReference type="ARBA" id="ARBA00022989"/>
    </source>
</evidence>
<keyword evidence="3 5" id="KW-1133">Transmembrane helix</keyword>
<dbReference type="GO" id="GO:0012505">
    <property type="term" value="C:endomembrane system"/>
    <property type="evidence" value="ECO:0007669"/>
    <property type="project" value="UniProtKB-SubCell"/>
</dbReference>
<dbReference type="GO" id="GO:0008168">
    <property type="term" value="F:methyltransferase activity"/>
    <property type="evidence" value="ECO:0007669"/>
    <property type="project" value="UniProtKB-KW"/>
</dbReference>
<dbReference type="InterPro" id="IPR007318">
    <property type="entry name" value="Phopholipid_MeTrfase"/>
</dbReference>
<evidence type="ECO:0000313" key="7">
    <source>
        <dbReference type="Proteomes" id="UP000594464"/>
    </source>
</evidence>
<dbReference type="Gene3D" id="1.20.120.1630">
    <property type="match status" value="1"/>
</dbReference>
<reference evidence="7" key="1">
    <citation type="submission" date="2020-02" db="EMBL/GenBank/DDBJ databases">
        <title>Genomic and physiological characterization of two novel Nitrospinaceae genera.</title>
        <authorList>
            <person name="Mueller A.J."/>
            <person name="Jung M.-Y."/>
            <person name="Strachan C.R."/>
            <person name="Herbold C.W."/>
            <person name="Kirkegaard R.H."/>
            <person name="Daims H."/>
        </authorList>
    </citation>
    <scope>NUCLEOTIDE SEQUENCE [LARGE SCALE GENOMIC DNA]</scope>
</reference>
<feature type="transmembrane region" description="Helical" evidence="5">
    <location>
        <begin position="49"/>
        <end position="66"/>
    </location>
</feature>